<dbReference type="EMBL" id="JAUESC010000384">
    <property type="protein sequence ID" value="KAK0580982.1"/>
    <property type="molecule type" value="Genomic_DNA"/>
</dbReference>
<proteinExistence type="predicted"/>
<dbReference type="Proteomes" id="UP001168877">
    <property type="component" value="Unassembled WGS sequence"/>
</dbReference>
<comment type="caution">
    <text evidence="7">The sequence shown here is derived from an EMBL/GenBank/DDBJ whole genome shotgun (WGS) entry which is preliminary data.</text>
</comment>
<dbReference type="GO" id="GO:0003677">
    <property type="term" value="F:DNA binding"/>
    <property type="evidence" value="ECO:0007669"/>
    <property type="project" value="UniProtKB-KW"/>
</dbReference>
<dbReference type="CDD" id="cd10017">
    <property type="entry name" value="B3_DNA"/>
    <property type="match status" value="3"/>
</dbReference>
<sequence>MQGIPREFVKKFGNELSTVAALEAPNGRIWNVELTKDGRNIWFHVGWVEFVEYHSISVGYFLLFRYLKKSTFRVLIFDMSACEVRYPHYCVERKNDNQDETEDEDSVEIIGSLTPKSHASDSTSEINRSSKYNTSLESQIFRCGYEVRSKRSKMEEAVDLNESDSTGDESEHELLDILEEMGIYVKNNFQCITAEEKMRAIAAARLFKPKNPSFMVILRHRDIFTGNMGIPKVFVEKFGNELSTLATLTVPNGRVWNVELMKDRRNIWFRGGGWHEFVEYHSISNGYFLLFRYIKNSTFHVLIFGKSACEIRYPHGCAKRKNDNQDEIEDEDSVEIIGSFTPKPPASDSTLEINRSRKSTSPIFRRSYEVRRSKRRSKRRKMDESEHELLAILEEMGISVKKNFQFITAEEKERAIATARLFRPKNPSFMVIMQPREVCVGRHMYVPFKFAKKYLISRDAKLIKLQDRDGREWPVKFRKTVVVGGDFNRGWAKFSKDKNLKEGDICMFELIMKKNIVLKVSILQNLIPV</sequence>
<keyword evidence="2" id="KW-0805">Transcription regulation</keyword>
<name>A0AA39RYX5_ACESA</name>
<dbReference type="Gene3D" id="2.40.330.10">
    <property type="entry name" value="DNA-binding pseudobarrel domain"/>
    <property type="match status" value="3"/>
</dbReference>
<comment type="subcellular location">
    <subcellularLocation>
        <location evidence="1">Nucleus</location>
    </subcellularLocation>
</comment>
<dbReference type="AlphaFoldDB" id="A0AA39RYX5"/>
<gene>
    <name evidence="7" type="ORF">LWI29_008371</name>
</gene>
<dbReference type="InterPro" id="IPR015300">
    <property type="entry name" value="DNA-bd_pseudobarrel_sf"/>
</dbReference>
<dbReference type="PROSITE" id="PS50863">
    <property type="entry name" value="B3"/>
    <property type="match status" value="3"/>
</dbReference>
<dbReference type="SMART" id="SM01019">
    <property type="entry name" value="B3"/>
    <property type="match status" value="3"/>
</dbReference>
<protein>
    <recommendedName>
        <fullName evidence="6">TF-B3 domain-containing protein</fullName>
    </recommendedName>
</protein>
<keyword evidence="8" id="KW-1185">Reference proteome</keyword>
<feature type="domain" description="TF-B3" evidence="6">
    <location>
        <begin position="213"/>
        <end position="307"/>
    </location>
</feature>
<dbReference type="InterPro" id="IPR050655">
    <property type="entry name" value="Plant_B3_domain"/>
</dbReference>
<evidence type="ECO:0000259" key="6">
    <source>
        <dbReference type="PROSITE" id="PS50863"/>
    </source>
</evidence>
<reference evidence="7" key="2">
    <citation type="submission" date="2023-06" db="EMBL/GenBank/DDBJ databases">
        <authorList>
            <person name="Swenson N.G."/>
            <person name="Wegrzyn J.L."/>
            <person name="Mcevoy S.L."/>
        </authorList>
    </citation>
    <scope>NUCLEOTIDE SEQUENCE</scope>
    <source>
        <strain evidence="7">NS2018</strain>
        <tissue evidence="7">Leaf</tissue>
    </source>
</reference>
<feature type="domain" description="TF-B3" evidence="6">
    <location>
        <begin position="429"/>
        <end position="526"/>
    </location>
</feature>
<keyword evidence="4" id="KW-0804">Transcription</keyword>
<evidence type="ECO:0000256" key="1">
    <source>
        <dbReference type="ARBA" id="ARBA00004123"/>
    </source>
</evidence>
<evidence type="ECO:0000313" key="8">
    <source>
        <dbReference type="Proteomes" id="UP001168877"/>
    </source>
</evidence>
<dbReference type="SUPFAM" id="SSF101936">
    <property type="entry name" value="DNA-binding pseudobarrel domain"/>
    <property type="match status" value="3"/>
</dbReference>
<accession>A0AA39RYX5</accession>
<organism evidence="7 8">
    <name type="scientific">Acer saccharum</name>
    <name type="common">Sugar maple</name>
    <dbReference type="NCBI Taxonomy" id="4024"/>
    <lineage>
        <taxon>Eukaryota</taxon>
        <taxon>Viridiplantae</taxon>
        <taxon>Streptophyta</taxon>
        <taxon>Embryophyta</taxon>
        <taxon>Tracheophyta</taxon>
        <taxon>Spermatophyta</taxon>
        <taxon>Magnoliopsida</taxon>
        <taxon>eudicotyledons</taxon>
        <taxon>Gunneridae</taxon>
        <taxon>Pentapetalae</taxon>
        <taxon>rosids</taxon>
        <taxon>malvids</taxon>
        <taxon>Sapindales</taxon>
        <taxon>Sapindaceae</taxon>
        <taxon>Hippocastanoideae</taxon>
        <taxon>Acereae</taxon>
        <taxon>Acer</taxon>
    </lineage>
</organism>
<reference evidence="7" key="1">
    <citation type="journal article" date="2022" name="Plant J.">
        <title>Strategies of tolerance reflected in two North American maple genomes.</title>
        <authorList>
            <person name="McEvoy S.L."/>
            <person name="Sezen U.U."/>
            <person name="Trouern-Trend A."/>
            <person name="McMahon S.M."/>
            <person name="Schaberg P.G."/>
            <person name="Yang J."/>
            <person name="Wegrzyn J.L."/>
            <person name="Swenson N.G."/>
        </authorList>
    </citation>
    <scope>NUCLEOTIDE SEQUENCE</scope>
    <source>
        <strain evidence="7">NS2018</strain>
    </source>
</reference>
<evidence type="ECO:0000256" key="2">
    <source>
        <dbReference type="ARBA" id="ARBA00023015"/>
    </source>
</evidence>
<dbReference type="PANTHER" id="PTHR31920">
    <property type="entry name" value="B3 DOMAIN-CONTAINING"/>
    <property type="match status" value="1"/>
</dbReference>
<keyword evidence="3" id="KW-0238">DNA-binding</keyword>
<evidence type="ECO:0000256" key="3">
    <source>
        <dbReference type="ARBA" id="ARBA00023125"/>
    </source>
</evidence>
<dbReference type="InterPro" id="IPR003340">
    <property type="entry name" value="B3_DNA-bd"/>
</dbReference>
<evidence type="ECO:0000313" key="7">
    <source>
        <dbReference type="EMBL" id="KAK0580982.1"/>
    </source>
</evidence>
<keyword evidence="5" id="KW-0539">Nucleus</keyword>
<feature type="domain" description="TF-B3" evidence="6">
    <location>
        <begin position="1"/>
        <end position="80"/>
    </location>
</feature>
<evidence type="ECO:0000256" key="5">
    <source>
        <dbReference type="ARBA" id="ARBA00023242"/>
    </source>
</evidence>
<dbReference type="GO" id="GO:0005634">
    <property type="term" value="C:nucleus"/>
    <property type="evidence" value="ECO:0007669"/>
    <property type="project" value="UniProtKB-SubCell"/>
</dbReference>
<evidence type="ECO:0000256" key="4">
    <source>
        <dbReference type="ARBA" id="ARBA00023163"/>
    </source>
</evidence>
<dbReference type="PANTHER" id="PTHR31920:SF51">
    <property type="entry name" value="BINDING PROTEIN, PUTATIVE-RELATED"/>
    <property type="match status" value="1"/>
</dbReference>
<dbReference type="Pfam" id="PF02362">
    <property type="entry name" value="B3"/>
    <property type="match status" value="3"/>
</dbReference>